<sequence length="244" mass="26234">MDTPTGPQTARIVLVPGFWLGAWAWDEVARLLQEQGHQVTALTLPGLEPDHPSPADVSLEDHVTAIEQALVGDGPVVLVAHSGAALPATAAIDRNVDRVARTVWVDTAPVVDGAAMDSSLEGDELTLEAQWEDEFQQGSMRDLTDAQLEEFRRRAVPQPAGTVRDVVRLTDERRLDVPGTIVCTAFPAADYLAYAKQGVPFLAGLLEHRALTLTDLPTGHWPMWSKPAELAAIIGDVATSAVAR</sequence>
<dbReference type="Pfam" id="PF12697">
    <property type="entry name" value="Abhydrolase_6"/>
    <property type="match status" value="1"/>
</dbReference>
<dbReference type="InterPro" id="IPR052897">
    <property type="entry name" value="Sec-Metab_Biosynth_Hydrolase"/>
</dbReference>
<dbReference type="SUPFAM" id="SSF53474">
    <property type="entry name" value="alpha/beta-Hydrolases"/>
    <property type="match status" value="1"/>
</dbReference>
<keyword evidence="3" id="KW-1185">Reference proteome</keyword>
<dbReference type="PANTHER" id="PTHR37017">
    <property type="entry name" value="AB HYDROLASE-1 DOMAIN-CONTAINING PROTEIN-RELATED"/>
    <property type="match status" value="1"/>
</dbReference>
<gene>
    <name evidence="2" type="ORF">GB881_08405</name>
</gene>
<dbReference type="Proteomes" id="UP000437709">
    <property type="component" value="Unassembled WGS sequence"/>
</dbReference>
<feature type="domain" description="AB hydrolase-1" evidence="1">
    <location>
        <begin position="12"/>
        <end position="232"/>
    </location>
</feature>
<reference evidence="2 3" key="1">
    <citation type="submission" date="2019-10" db="EMBL/GenBank/DDBJ databases">
        <title>Georgenia wutianyii sp. nov. and Georgenia yuyongxinii sp. nov. isolated from plateau pika (Ochotona curzoniae) in the Qinghai-Tibet plateau of China.</title>
        <authorList>
            <person name="Tian Z."/>
        </authorList>
    </citation>
    <scope>NUCLEOTIDE SEQUENCE [LARGE SCALE GENOMIC DNA]</scope>
    <source>
        <strain evidence="2 3">JCM 19765</strain>
    </source>
</reference>
<dbReference type="GO" id="GO:0016787">
    <property type="term" value="F:hydrolase activity"/>
    <property type="evidence" value="ECO:0007669"/>
    <property type="project" value="UniProtKB-KW"/>
</dbReference>
<keyword evidence="2" id="KW-0378">Hydrolase</keyword>
<dbReference type="AlphaFoldDB" id="A0A6N7EI16"/>
<evidence type="ECO:0000259" key="1">
    <source>
        <dbReference type="Pfam" id="PF12697"/>
    </source>
</evidence>
<accession>A0A6N7EI16</accession>
<dbReference type="Gene3D" id="3.40.50.1820">
    <property type="entry name" value="alpha/beta hydrolase"/>
    <property type="match status" value="1"/>
</dbReference>
<dbReference type="InterPro" id="IPR029058">
    <property type="entry name" value="AB_hydrolase_fold"/>
</dbReference>
<proteinExistence type="predicted"/>
<evidence type="ECO:0000313" key="3">
    <source>
        <dbReference type="Proteomes" id="UP000437709"/>
    </source>
</evidence>
<dbReference type="OrthoDB" id="9773549at2"/>
<evidence type="ECO:0000313" key="2">
    <source>
        <dbReference type="EMBL" id="MPV37071.1"/>
    </source>
</evidence>
<dbReference type="RefSeq" id="WP_152196552.1">
    <property type="nucleotide sequence ID" value="NZ_VUKD01000006.1"/>
</dbReference>
<dbReference type="PANTHER" id="PTHR37017:SF11">
    <property type="entry name" value="ESTERASE_LIPASE_THIOESTERASE DOMAIN-CONTAINING PROTEIN"/>
    <property type="match status" value="1"/>
</dbReference>
<protein>
    <submittedName>
        <fullName evidence="2">Alpha/beta fold hydrolase</fullName>
    </submittedName>
</protein>
<name>A0A6N7EI16_9MICO</name>
<dbReference type="InterPro" id="IPR000073">
    <property type="entry name" value="AB_hydrolase_1"/>
</dbReference>
<comment type="caution">
    <text evidence="2">The sequence shown here is derived from an EMBL/GenBank/DDBJ whole genome shotgun (WGS) entry which is preliminary data.</text>
</comment>
<dbReference type="EMBL" id="WHPC01000025">
    <property type="protein sequence ID" value="MPV37071.1"/>
    <property type="molecule type" value="Genomic_DNA"/>
</dbReference>
<organism evidence="2 3">
    <name type="scientific">Georgenia subflava</name>
    <dbReference type="NCBI Taxonomy" id="1622177"/>
    <lineage>
        <taxon>Bacteria</taxon>
        <taxon>Bacillati</taxon>
        <taxon>Actinomycetota</taxon>
        <taxon>Actinomycetes</taxon>
        <taxon>Micrococcales</taxon>
        <taxon>Bogoriellaceae</taxon>
        <taxon>Georgenia</taxon>
    </lineage>
</organism>